<dbReference type="Pfam" id="PF03176">
    <property type="entry name" value="MMPL"/>
    <property type="match status" value="1"/>
</dbReference>
<dbReference type="Proteomes" id="UP000534388">
    <property type="component" value="Unassembled WGS sequence"/>
</dbReference>
<keyword evidence="9" id="KW-1185">Reference proteome</keyword>
<keyword evidence="3 6" id="KW-0812">Transmembrane</keyword>
<sequence length="793" mass="85957">MGINQLDSMPVVRTLEQFDRQSGNRLERLVFNNRVAFIVLCALVTLALAWCGATRLKLNASFEKMMPQSQPYIQNYLANKGALRGLGNAVRVVVENPNGDIFDPQYLEALKRVNDELFLTPGVDRAWMKSMWTPTVRWNEVTEEGFQGGPVMPDSYDGSARSVEQLKINIARSGIVGSLVANDFKSTMIFVPLLDKDPATGKLIDYSSFSAALDKQMQAAEHGPFKVKLHTVGFAKLIGELLAGMIKVVMYFGAAAAIATLVIYGYTRCVRSTALVVACSIVAVVWQLGLVAALGFELDPFSILVPFLVFAIGVSHGAQKMNGIMQDVGRGTHLLVAARYTFRRLFLAGLTALLADAVGFAVLMVIDIPVIKDLAMTASLGVAVLIFTNLLLLPVLLSYVGVSKAAARRCLREEAHVTEHGVWHLLERFTERNWAIGAIAVAVVLAVGGFIVSTGLKIGDLDPGAPELRAESRYNRDNAYITGHYSLSSDQFAVMVKTPKEGCLKYETLVEADRLAWTLQQIPGVQTTVSLVDAVRQVTAGSSEGSPKWLTISRNQDVLNYGAQQASTNNPDLFNADCSLMPVIAYLADHKAETLERVTAAADAFAQAHSGGERQFMLAAGSAGIEAATNIVVREANHKMLLYVYAAVIVLCFITFRSWRAVLVAVLPLVLTSILCEALMVMLGMGVKVATLPVIALGVGIGVDYALYLLSVQLTQQRQGDTLHEAYRHALQFTGKVVALVGVTLAAGVVCWAWSPIKFQADMGILLTFMFALNMVGALVLVPALSHFLLKKV</sequence>
<organism evidence="8 9">
    <name type="scientific">Rugamonas brunnea</name>
    <dbReference type="NCBI Taxonomy" id="2758569"/>
    <lineage>
        <taxon>Bacteria</taxon>
        <taxon>Pseudomonadati</taxon>
        <taxon>Pseudomonadota</taxon>
        <taxon>Betaproteobacteria</taxon>
        <taxon>Burkholderiales</taxon>
        <taxon>Oxalobacteraceae</taxon>
        <taxon>Telluria group</taxon>
        <taxon>Rugamonas</taxon>
    </lineage>
</organism>
<feature type="transmembrane region" description="Helical" evidence="6">
    <location>
        <begin position="345"/>
        <end position="366"/>
    </location>
</feature>
<dbReference type="InterPro" id="IPR050545">
    <property type="entry name" value="Mycobact_MmpL"/>
</dbReference>
<evidence type="ECO:0000256" key="3">
    <source>
        <dbReference type="ARBA" id="ARBA00022692"/>
    </source>
</evidence>
<feature type="transmembrane region" description="Helical" evidence="6">
    <location>
        <begin position="378"/>
        <end position="402"/>
    </location>
</feature>
<keyword evidence="2" id="KW-1003">Cell membrane</keyword>
<accession>A0A7W2EWY9</accession>
<dbReference type="PROSITE" id="PS50156">
    <property type="entry name" value="SSD"/>
    <property type="match status" value="1"/>
</dbReference>
<keyword evidence="4 6" id="KW-1133">Transmembrane helix</keyword>
<protein>
    <submittedName>
        <fullName evidence="8">MMPL family transporter</fullName>
    </submittedName>
</protein>
<reference evidence="8 9" key="1">
    <citation type="submission" date="2020-07" db="EMBL/GenBank/DDBJ databases">
        <title>Novel species isolated from subtropical streams in China.</title>
        <authorList>
            <person name="Lu H."/>
        </authorList>
    </citation>
    <scope>NUCLEOTIDE SEQUENCE [LARGE SCALE GENOMIC DNA]</scope>
    <source>
        <strain evidence="8 9">LX20W</strain>
    </source>
</reference>
<proteinExistence type="predicted"/>
<feature type="transmembrane region" description="Helical" evidence="6">
    <location>
        <begin position="663"/>
        <end position="683"/>
    </location>
</feature>
<evidence type="ECO:0000259" key="7">
    <source>
        <dbReference type="PROSITE" id="PS50156"/>
    </source>
</evidence>
<feature type="transmembrane region" description="Helical" evidence="6">
    <location>
        <begin position="248"/>
        <end position="267"/>
    </location>
</feature>
<feature type="transmembrane region" description="Helical" evidence="6">
    <location>
        <begin position="763"/>
        <end position="790"/>
    </location>
</feature>
<evidence type="ECO:0000256" key="6">
    <source>
        <dbReference type="SAM" id="Phobius"/>
    </source>
</evidence>
<feature type="transmembrane region" description="Helical" evidence="6">
    <location>
        <begin position="737"/>
        <end position="757"/>
    </location>
</feature>
<evidence type="ECO:0000313" key="9">
    <source>
        <dbReference type="Proteomes" id="UP000534388"/>
    </source>
</evidence>
<evidence type="ECO:0000256" key="5">
    <source>
        <dbReference type="ARBA" id="ARBA00023136"/>
    </source>
</evidence>
<keyword evidence="5 6" id="KW-0472">Membrane</keyword>
<feature type="transmembrane region" description="Helical" evidence="6">
    <location>
        <begin position="689"/>
        <end position="710"/>
    </location>
</feature>
<feature type="transmembrane region" description="Helical" evidence="6">
    <location>
        <begin position="301"/>
        <end position="318"/>
    </location>
</feature>
<feature type="domain" description="SSD" evidence="7">
    <location>
        <begin position="281"/>
        <end position="399"/>
    </location>
</feature>
<feature type="transmembrane region" description="Helical" evidence="6">
    <location>
        <begin position="274"/>
        <end position="295"/>
    </location>
</feature>
<dbReference type="SUPFAM" id="SSF82866">
    <property type="entry name" value="Multidrug efflux transporter AcrB transmembrane domain"/>
    <property type="match status" value="2"/>
</dbReference>
<dbReference type="AlphaFoldDB" id="A0A7W2EWY9"/>
<feature type="transmembrane region" description="Helical" evidence="6">
    <location>
        <begin position="640"/>
        <end position="656"/>
    </location>
</feature>
<evidence type="ECO:0000313" key="8">
    <source>
        <dbReference type="EMBL" id="MBA5640164.1"/>
    </source>
</evidence>
<evidence type="ECO:0000256" key="1">
    <source>
        <dbReference type="ARBA" id="ARBA00004651"/>
    </source>
</evidence>
<dbReference type="RefSeq" id="WP_182167331.1">
    <property type="nucleotide sequence ID" value="NZ_JACEZT010000026.1"/>
</dbReference>
<name>A0A7W2EWY9_9BURK</name>
<comment type="subcellular location">
    <subcellularLocation>
        <location evidence="1">Cell membrane</location>
        <topology evidence="1">Multi-pass membrane protein</topology>
    </subcellularLocation>
</comment>
<gene>
    <name evidence="8" type="ORF">H3H37_24170</name>
</gene>
<dbReference type="GO" id="GO:0005886">
    <property type="term" value="C:plasma membrane"/>
    <property type="evidence" value="ECO:0007669"/>
    <property type="project" value="UniProtKB-SubCell"/>
</dbReference>
<dbReference type="EMBL" id="JACEZT010000026">
    <property type="protein sequence ID" value="MBA5640164.1"/>
    <property type="molecule type" value="Genomic_DNA"/>
</dbReference>
<feature type="transmembrane region" description="Helical" evidence="6">
    <location>
        <begin position="35"/>
        <end position="56"/>
    </location>
</feature>
<dbReference type="PANTHER" id="PTHR33406:SF10">
    <property type="entry name" value="SSD DOMAIN-CONTAINING PROTEIN"/>
    <property type="match status" value="1"/>
</dbReference>
<evidence type="ECO:0000256" key="2">
    <source>
        <dbReference type="ARBA" id="ARBA00022475"/>
    </source>
</evidence>
<dbReference type="PANTHER" id="PTHR33406">
    <property type="entry name" value="MEMBRANE PROTEIN MJ1562-RELATED"/>
    <property type="match status" value="1"/>
</dbReference>
<dbReference type="InterPro" id="IPR000731">
    <property type="entry name" value="SSD"/>
</dbReference>
<evidence type="ECO:0000256" key="4">
    <source>
        <dbReference type="ARBA" id="ARBA00022989"/>
    </source>
</evidence>
<feature type="transmembrane region" description="Helical" evidence="6">
    <location>
        <begin position="434"/>
        <end position="456"/>
    </location>
</feature>
<comment type="caution">
    <text evidence="8">The sequence shown here is derived from an EMBL/GenBank/DDBJ whole genome shotgun (WGS) entry which is preliminary data.</text>
</comment>
<dbReference type="Gene3D" id="1.20.1640.10">
    <property type="entry name" value="Multidrug efflux transporter AcrB transmembrane domain"/>
    <property type="match status" value="2"/>
</dbReference>
<dbReference type="InterPro" id="IPR004869">
    <property type="entry name" value="MMPL_dom"/>
</dbReference>